<reference evidence="12 13" key="1">
    <citation type="submission" date="2019-04" db="EMBL/GenBank/DDBJ databases">
        <authorList>
            <consortium name="Wellcome Sanger Institute Data Sharing"/>
        </authorList>
    </citation>
    <scope>NUCLEOTIDE SEQUENCE [LARGE SCALE GENOMIC DNA]</scope>
</reference>
<keyword evidence="5 8" id="KW-0175">Coiled coil</keyword>
<dbReference type="Proteomes" id="UP000694397">
    <property type="component" value="Chromosome 15"/>
</dbReference>
<feature type="region of interest" description="Disordered" evidence="9">
    <location>
        <begin position="1038"/>
        <end position="1064"/>
    </location>
</feature>
<feature type="compositionally biased region" description="Basic and acidic residues" evidence="9">
    <location>
        <begin position="683"/>
        <end position="699"/>
    </location>
</feature>
<feature type="coiled-coil region" evidence="8">
    <location>
        <begin position="1902"/>
        <end position="2070"/>
    </location>
</feature>
<reference evidence="12" key="2">
    <citation type="submission" date="2025-08" db="UniProtKB">
        <authorList>
            <consortium name="Ensembl"/>
        </authorList>
    </citation>
    <scope>IDENTIFICATION</scope>
</reference>
<evidence type="ECO:0000256" key="10">
    <source>
        <dbReference type="SAM" id="SignalP"/>
    </source>
</evidence>
<dbReference type="InterPro" id="IPR036028">
    <property type="entry name" value="SH3-like_dom_sf"/>
</dbReference>
<feature type="compositionally biased region" description="Basic and acidic residues" evidence="9">
    <location>
        <begin position="365"/>
        <end position="396"/>
    </location>
</feature>
<feature type="compositionally biased region" description="Basic and acidic residues" evidence="9">
    <location>
        <begin position="2081"/>
        <end position="2098"/>
    </location>
</feature>
<keyword evidence="4" id="KW-0256">Endoplasmic reticulum</keyword>
<feature type="region of interest" description="Disordered" evidence="9">
    <location>
        <begin position="1548"/>
        <end position="1567"/>
    </location>
</feature>
<dbReference type="GO" id="GO:0009306">
    <property type="term" value="P:protein secretion"/>
    <property type="evidence" value="ECO:0007669"/>
    <property type="project" value="TreeGrafter"/>
</dbReference>
<feature type="compositionally biased region" description="Pro residues" evidence="9">
    <location>
        <begin position="2297"/>
        <end position="2326"/>
    </location>
</feature>
<feature type="chain" id="PRO_5034362469" description="SH3 domain-containing protein" evidence="10">
    <location>
        <begin position="23"/>
        <end position="2365"/>
    </location>
</feature>
<feature type="region of interest" description="Disordered" evidence="9">
    <location>
        <begin position="683"/>
        <end position="805"/>
    </location>
</feature>
<feature type="compositionally biased region" description="Polar residues" evidence="9">
    <location>
        <begin position="736"/>
        <end position="745"/>
    </location>
</feature>
<dbReference type="GO" id="GO:0070971">
    <property type="term" value="C:endoplasmic reticulum exit site"/>
    <property type="evidence" value="ECO:0007669"/>
    <property type="project" value="TreeGrafter"/>
</dbReference>
<feature type="region of interest" description="Disordered" evidence="9">
    <location>
        <begin position="517"/>
        <end position="537"/>
    </location>
</feature>
<feature type="region of interest" description="Disordered" evidence="9">
    <location>
        <begin position="144"/>
        <end position="164"/>
    </location>
</feature>
<keyword evidence="13" id="KW-1185">Reference proteome</keyword>
<feature type="compositionally biased region" description="Basic and acidic residues" evidence="9">
    <location>
        <begin position="1883"/>
        <end position="1892"/>
    </location>
</feature>
<feature type="compositionally biased region" description="Low complexity" evidence="9">
    <location>
        <begin position="1221"/>
        <end position="1235"/>
    </location>
</feature>
<feature type="compositionally biased region" description="Polar residues" evidence="9">
    <location>
        <begin position="1049"/>
        <end position="1063"/>
    </location>
</feature>
<evidence type="ECO:0000256" key="4">
    <source>
        <dbReference type="ARBA" id="ARBA00022824"/>
    </source>
</evidence>
<dbReference type="GO" id="GO:0006888">
    <property type="term" value="P:endoplasmic reticulum to Golgi vesicle-mediated transport"/>
    <property type="evidence" value="ECO:0007669"/>
    <property type="project" value="TreeGrafter"/>
</dbReference>
<sequence>MAALQLFHSVLLLFLASRRSTALLSDFKTCGDPQCESFLSRVQATQNYKGPDCRFLSFQRGHVIFVYYKLSGKRDDLWAGSIEKQFGYFPKHAVEVQEVYIQKEKEIEIPTQEQDFFCIDEYGAIIEGEFSDWNDQDQNEGIQEAAADDSHHPETREAAQRQPNLVQSAEDIDIKEEIQAVVQHPLDNTKSKPTEQGGSDWIGSGLTGLLSFAAKSDSDSEDKKTEDQDSFRSRKLALDIDGNQLEKEVKTETASWLGERLTGILGFGQKSPDITFKKTLKMDKMMRQNEEQATTGSLNTEGAKLNLEEPTTAGSWLNIFTGEVLSFDKTTEDKHGDTMEDSQHQGTDLAEKTNLFAKTPSNIDSEQKDDRKDWETEMRSQHNTDSERRDTKDTEVKKHGEAGWYTSIYSNIVDLYGGKQKAENDAFQDTQSQNPASGKKDSVTQDESANNVQSLFSVSDISTMFDTLTSKIQSDIPDGNRDLQTYNEPAVELTVDKMVSTQLQTGIHDVPVEYHKRESTNQDESINEPHPSISSQKITPIHHETPSVAEQIEDIQSAISTLKPELESLQSEPSGISNYMSGHTQSKASQADELSQKGGISNTDNGKSENLPTEEQIKEKYNTDISDSLNSSTDLSYHSPGQINLNSFNNTLDLQGKIIADHPVVAEKTLDEVLKVDIVKEEEESLRPETHYHSREDAQYPRADYGEQESTVNSRKTLESGGGVESAVIDSEDKSTIFQNRNESSLSDRGEHSSVTDTDGGSYVTDSEKGLAFTDSGKRSLMTDSEDKSAMTEKEDQSNVSRNEEGMEELIMADTGKGSSIISNSDKSTVNERRDWSIVVEKGEVSPVVNSEEELKLTEIGEGSSVMLSEKKSLESAHIESEEGLIVSKSKEGSVDIDVDNIDMTATADVSVEEVVLETSEINKVNVWGPHLMSSTREEENQISSSLVNEGKEYQGSVSGKDEKECIETLDADTVFSEEMLHKVDDLSVKSVNTDGDENKLSHQVIFSEQIETGQQFVKSEDTRIWYKTLIDEQTDAIDDKKGKEGQVLPQSSTEKSLGNSDNRIPHVRTLDSHSGLLQTKSDYTPEATAGGTYKKTLIETEEAATEIHPESIISFSVGNSKLEKPQMATEDFSEVNQFQDEISTSDESMAITCGSLSICSQCANQKETCAENVNAGSVYTKTAEQEEAADVPTITSDISQGEAFAEETNEMLMEEAKFVKGSSYSESKPLSSSGKHSETYRMQSDKTDTMNQQKSSEAQTELQRTEKEQLVLEVTHGEKLPLHQELDGSNEYSDHKVISNIDADFTSTSSSKPREEQSTTTDKSNVENSEDIFLEGSIDAFSNGTISEEHTANEPTEEITETSQQKKYAETAQEHIFPESQSHRIPDSPKDTFKSANILREYKNIQQHMTEEDLLQVLDILGRHKLLWLDYHLGNPEDEGIVESFNDDLPILSDFERMLQYHIEMTVTSKGSQDDDVKAQVKNIPLEKLKTLLSTIKSRFSPERPAVNINSNQAGTDRPEYLHASISNGEKDRDAREGDIAAGINRLSEDEELHTTGQSSAGFHQSPVSTYKTGVTDVIALCVTFAGQVAVQCKDRIQSSFSLLEEVVSSLPSDMTPGPDLLGLPWEAVIPAVLVGIITLLLFTCRSYQSIKSRLYVGKERKMGQKVAELLEEKCKVLETLSQCQHKYEELEEALQNGGISAHASEREDLEIMSRKLEESNSQLNKELEQLKQDLKAQTSMRSQQEEVLAGMQETLKSLEEESKGLKSKIEQAQITVKIHNISSEKLQTNLQVAKEENAQLLESKAQLVQEAEGWAERLSELEEEMKMCESSHKAMLEDCSNKDQHIKSLTDCLLKMRDWDSEEEDQAIEEEQEGTSVGAGDNRDGPDVHQKQKVQKLIYAAKMSADLKSLEEEKNRLFARLADEVKAKEDLREGIERLHNEKETLQAESATYTSETQKLQQKLQIMTEMYQENELKLHSMLTVEERERLQKEEKLNKADKKISQAAEELNTYRQRAQELEEELEKTNQAYKNQIAAHEKKAHDNWLAARAADRDLADMKRENALLRQKLTDSQFKLEMVEKDPFSGRPPFRGERSPFGHSPLGRPSSETRAFLSPPTLMDGPPRLSPQFPLGHGGRVSRGPPSLPDHPVASEGEGHGPHSDSGSVSPTWERDRRGPVPPPGYPYPDPGFHYRRPPPGAMPLGPLPPRGPGPAEVHVFSTRPMDRSADASLLSSHSDGLGLNENRNSFLSAPGDPRIPAEADIQKDPGMGIPTMGPPPLLDPRQQLPRRGLYGPPDFFPPRGPPMGMRGPPPPGIFPRFPPPPPQHMGYPPIRPLPDSLSGPPRRPSPPGSEQPPEQVPSQEII</sequence>
<dbReference type="PANTHER" id="PTHR23158">
    <property type="entry name" value="MELANOMA INHIBITORY ACTIVITY-RELATED"/>
    <property type="match status" value="1"/>
</dbReference>
<dbReference type="PROSITE" id="PS50002">
    <property type="entry name" value="SH3"/>
    <property type="match status" value="1"/>
</dbReference>
<evidence type="ECO:0000256" key="8">
    <source>
        <dbReference type="SAM" id="Coils"/>
    </source>
</evidence>
<dbReference type="SUPFAM" id="SSF50044">
    <property type="entry name" value="SH3-domain"/>
    <property type="match status" value="1"/>
</dbReference>
<feature type="compositionally biased region" description="Pro residues" evidence="9">
    <location>
        <begin position="2344"/>
        <end position="2353"/>
    </location>
</feature>
<dbReference type="InterPro" id="IPR051500">
    <property type="entry name" value="cTAGE_MIA/OTOR"/>
</dbReference>
<feature type="compositionally biased region" description="Polar residues" evidence="9">
    <location>
        <begin position="1556"/>
        <end position="1567"/>
    </location>
</feature>
<dbReference type="Ensembl" id="ENSSFOT00015019204.2">
    <property type="protein sequence ID" value="ENSSFOP00015018986.2"/>
    <property type="gene ID" value="ENSSFOG00015012216.2"/>
</dbReference>
<feature type="domain" description="SH3" evidence="11">
    <location>
        <begin position="37"/>
        <end position="99"/>
    </location>
</feature>
<feature type="compositionally biased region" description="Basic and acidic residues" evidence="9">
    <location>
        <begin position="331"/>
        <end position="343"/>
    </location>
</feature>
<dbReference type="InterPro" id="IPR001452">
    <property type="entry name" value="SH3_domain"/>
</dbReference>
<evidence type="ECO:0000313" key="13">
    <source>
        <dbReference type="Proteomes" id="UP000694397"/>
    </source>
</evidence>
<feature type="compositionally biased region" description="Basic and acidic residues" evidence="9">
    <location>
        <begin position="148"/>
        <end position="159"/>
    </location>
</feature>
<feature type="compositionally biased region" description="Pro residues" evidence="9">
    <location>
        <begin position="2178"/>
        <end position="2188"/>
    </location>
</feature>
<name>A0A8C9RH97_SCLFO</name>
<evidence type="ECO:0000256" key="2">
    <source>
        <dbReference type="ARBA" id="ARBA00022443"/>
    </source>
</evidence>
<dbReference type="SMART" id="SM00326">
    <property type="entry name" value="SH3"/>
    <property type="match status" value="1"/>
</dbReference>
<dbReference type="Gene3D" id="2.30.30.40">
    <property type="entry name" value="SH3 Domains"/>
    <property type="match status" value="1"/>
</dbReference>
<feature type="compositionally biased region" description="Low complexity" evidence="9">
    <location>
        <begin position="2327"/>
        <end position="2343"/>
    </location>
</feature>
<keyword evidence="3 10" id="KW-0732">Signal</keyword>
<reference evidence="12" key="3">
    <citation type="submission" date="2025-09" db="UniProtKB">
        <authorList>
            <consortium name="Ensembl"/>
        </authorList>
    </citation>
    <scope>IDENTIFICATION</scope>
</reference>
<feature type="compositionally biased region" description="Low complexity" evidence="9">
    <location>
        <begin position="2354"/>
        <end position="2365"/>
    </location>
</feature>
<dbReference type="OrthoDB" id="3548878at2759"/>
<evidence type="ECO:0000313" key="12">
    <source>
        <dbReference type="Ensembl" id="ENSSFOP00015018986.2"/>
    </source>
</evidence>
<evidence type="ECO:0000256" key="5">
    <source>
        <dbReference type="ARBA" id="ARBA00023054"/>
    </source>
</evidence>
<organism evidence="12 13">
    <name type="scientific">Scleropages formosus</name>
    <name type="common">Asian bonytongue</name>
    <name type="synonym">Osteoglossum formosum</name>
    <dbReference type="NCBI Taxonomy" id="113540"/>
    <lineage>
        <taxon>Eukaryota</taxon>
        <taxon>Metazoa</taxon>
        <taxon>Chordata</taxon>
        <taxon>Craniata</taxon>
        <taxon>Vertebrata</taxon>
        <taxon>Euteleostomi</taxon>
        <taxon>Actinopterygii</taxon>
        <taxon>Neopterygii</taxon>
        <taxon>Teleostei</taxon>
        <taxon>Osteoglossocephala</taxon>
        <taxon>Osteoglossomorpha</taxon>
        <taxon>Osteoglossiformes</taxon>
        <taxon>Osteoglossidae</taxon>
        <taxon>Scleropages</taxon>
    </lineage>
</organism>
<evidence type="ECO:0000256" key="3">
    <source>
        <dbReference type="ARBA" id="ARBA00022729"/>
    </source>
</evidence>
<feature type="region of interest" description="Disordered" evidence="9">
    <location>
        <begin position="1304"/>
        <end position="1331"/>
    </location>
</feature>
<evidence type="ECO:0000256" key="9">
    <source>
        <dbReference type="SAM" id="MobiDB-lite"/>
    </source>
</evidence>
<gene>
    <name evidence="12" type="primary">mia2</name>
</gene>
<feature type="compositionally biased region" description="Acidic residues" evidence="9">
    <location>
        <begin position="1865"/>
        <end position="1875"/>
    </location>
</feature>
<evidence type="ECO:0000259" key="11">
    <source>
        <dbReference type="PROSITE" id="PS50002"/>
    </source>
</evidence>
<evidence type="ECO:0000256" key="7">
    <source>
        <dbReference type="PROSITE-ProRule" id="PRU00192"/>
    </source>
</evidence>
<protein>
    <recommendedName>
        <fullName evidence="11">SH3 domain-containing protein</fullName>
    </recommendedName>
</protein>
<evidence type="ECO:0000256" key="1">
    <source>
        <dbReference type="ARBA" id="ARBA00004389"/>
    </source>
</evidence>
<proteinExistence type="predicted"/>
<feature type="region of interest" description="Disordered" evidence="9">
    <location>
        <begin position="1350"/>
        <end position="1371"/>
    </location>
</feature>
<feature type="compositionally biased region" description="Polar residues" evidence="9">
    <location>
        <begin position="1319"/>
        <end position="1328"/>
    </location>
</feature>
<feature type="compositionally biased region" description="Low complexity" evidence="9">
    <location>
        <begin position="2282"/>
        <end position="2296"/>
    </location>
</feature>
<dbReference type="PANTHER" id="PTHR23158:SF38">
    <property type="entry name" value="MELANOMA INHIBITORY ACTIVITY PROTEIN 2"/>
    <property type="match status" value="1"/>
</dbReference>
<accession>A0A8C9RH97</accession>
<feature type="signal peptide" evidence="10">
    <location>
        <begin position="1"/>
        <end position="22"/>
    </location>
</feature>
<feature type="compositionally biased region" description="Basic and acidic residues" evidence="9">
    <location>
        <begin position="785"/>
        <end position="805"/>
    </location>
</feature>
<feature type="region of interest" description="Disordered" evidence="9">
    <location>
        <begin position="1220"/>
        <end position="1266"/>
    </location>
</feature>
<dbReference type="GeneTree" id="ENSGT00950000182767"/>
<feature type="region of interest" description="Disordered" evidence="9">
    <location>
        <begin position="423"/>
        <end position="448"/>
    </location>
</feature>
<feature type="compositionally biased region" description="Basic and acidic residues" evidence="9">
    <location>
        <begin position="1236"/>
        <end position="1249"/>
    </location>
</feature>
<dbReference type="GO" id="GO:0005789">
    <property type="term" value="C:endoplasmic reticulum membrane"/>
    <property type="evidence" value="ECO:0007669"/>
    <property type="project" value="UniProtKB-SubCell"/>
</dbReference>
<feature type="region of interest" description="Disordered" evidence="9">
    <location>
        <begin position="565"/>
        <end position="614"/>
    </location>
</feature>
<feature type="compositionally biased region" description="Polar residues" evidence="9">
    <location>
        <begin position="1250"/>
        <end position="1263"/>
    </location>
</feature>
<keyword evidence="2 7" id="KW-0728">SH3 domain</keyword>
<comment type="subcellular location">
    <subcellularLocation>
        <location evidence="1">Endoplasmic reticulum membrane</location>
        <topology evidence="1">Single-pass membrane protein</topology>
    </subcellularLocation>
</comment>
<dbReference type="Pfam" id="PF07653">
    <property type="entry name" value="SH3_2"/>
    <property type="match status" value="1"/>
</dbReference>
<feature type="compositionally biased region" description="Polar residues" evidence="9">
    <location>
        <begin position="568"/>
        <end position="613"/>
    </location>
</feature>
<evidence type="ECO:0000256" key="6">
    <source>
        <dbReference type="ARBA" id="ARBA00023180"/>
    </source>
</evidence>
<feature type="region of interest" description="Disordered" evidence="9">
    <location>
        <begin position="2081"/>
        <end position="2365"/>
    </location>
</feature>
<feature type="compositionally biased region" description="Pro residues" evidence="9">
    <location>
        <begin position="2196"/>
        <end position="2211"/>
    </location>
</feature>
<dbReference type="GO" id="GO:0035459">
    <property type="term" value="P:vesicle cargo loading"/>
    <property type="evidence" value="ECO:0007669"/>
    <property type="project" value="TreeGrafter"/>
</dbReference>
<feature type="region of interest" description="Disordered" evidence="9">
    <location>
        <begin position="331"/>
        <end position="396"/>
    </location>
</feature>
<feature type="coiled-coil region" evidence="8">
    <location>
        <begin position="1708"/>
        <end position="1840"/>
    </location>
</feature>
<feature type="compositionally biased region" description="Low complexity" evidence="9">
    <location>
        <begin position="2229"/>
        <end position="2242"/>
    </location>
</feature>
<feature type="compositionally biased region" description="Polar residues" evidence="9">
    <location>
        <begin position="427"/>
        <end position="436"/>
    </location>
</feature>
<keyword evidence="6" id="KW-0325">Glycoprotein</keyword>
<feature type="region of interest" description="Disordered" evidence="9">
    <location>
        <begin position="1865"/>
        <end position="1893"/>
    </location>
</feature>